<dbReference type="HOGENOM" id="CLU_1316446_0_0_1"/>
<protein>
    <recommendedName>
        <fullName evidence="3">DNA-directed DNA polymerase</fullName>
    </recommendedName>
</protein>
<dbReference type="PANTHER" id="PTHR33568:SF3">
    <property type="entry name" value="DNA-DIRECTED DNA POLYMERASE"/>
    <property type="match status" value="1"/>
</dbReference>
<evidence type="ECO:0008006" key="3">
    <source>
        <dbReference type="Google" id="ProtNLM"/>
    </source>
</evidence>
<dbReference type="InterPro" id="IPR043502">
    <property type="entry name" value="DNA/RNA_pol_sf"/>
</dbReference>
<dbReference type="EMBL" id="GL379865">
    <property type="protein sequence ID" value="EGT57769.1"/>
    <property type="molecule type" value="Genomic_DNA"/>
</dbReference>
<reference evidence="2" key="1">
    <citation type="submission" date="2011-07" db="EMBL/GenBank/DDBJ databases">
        <authorList>
            <consortium name="Caenorhabditis brenneri Sequencing and Analysis Consortium"/>
            <person name="Wilson R.K."/>
        </authorList>
    </citation>
    <scope>NUCLEOTIDE SEQUENCE [LARGE SCALE GENOMIC DNA]</scope>
    <source>
        <strain evidence="2">PB2801</strain>
    </source>
</reference>
<dbReference type="SUPFAM" id="SSF56672">
    <property type="entry name" value="DNA/RNA polymerases"/>
    <property type="match status" value="1"/>
</dbReference>
<keyword evidence="2" id="KW-1185">Reference proteome</keyword>
<accession>G0NCY0</accession>
<organism evidence="2">
    <name type="scientific">Caenorhabditis brenneri</name>
    <name type="common">Nematode worm</name>
    <dbReference type="NCBI Taxonomy" id="135651"/>
    <lineage>
        <taxon>Eukaryota</taxon>
        <taxon>Metazoa</taxon>
        <taxon>Ecdysozoa</taxon>
        <taxon>Nematoda</taxon>
        <taxon>Chromadorea</taxon>
        <taxon>Rhabditida</taxon>
        <taxon>Rhabditina</taxon>
        <taxon>Rhabditomorpha</taxon>
        <taxon>Rhabditoidea</taxon>
        <taxon>Rhabditidae</taxon>
        <taxon>Peloderinae</taxon>
        <taxon>Caenorhabditis</taxon>
    </lineage>
</organism>
<dbReference type="OrthoDB" id="5876545at2759"/>
<proteinExistence type="predicted"/>
<evidence type="ECO:0000313" key="1">
    <source>
        <dbReference type="EMBL" id="EGT57769.1"/>
    </source>
</evidence>
<dbReference type="Gene3D" id="3.90.1600.10">
    <property type="entry name" value="Palm domain of DNA polymerase"/>
    <property type="match status" value="1"/>
</dbReference>
<dbReference type="Proteomes" id="UP000008068">
    <property type="component" value="Unassembled WGS sequence"/>
</dbReference>
<dbReference type="InParanoid" id="G0NCY0"/>
<evidence type="ECO:0000313" key="2">
    <source>
        <dbReference type="Proteomes" id="UP000008068"/>
    </source>
</evidence>
<dbReference type="AlphaFoldDB" id="G0NCY0"/>
<gene>
    <name evidence="1" type="ORF">CAEBREN_12375</name>
</gene>
<dbReference type="PANTHER" id="PTHR33568">
    <property type="entry name" value="DNA POLYMERASE"/>
    <property type="match status" value="1"/>
</dbReference>
<name>G0NCY0_CAEBE</name>
<dbReference type="InterPro" id="IPR023211">
    <property type="entry name" value="DNA_pol_palm_dom_sf"/>
</dbReference>
<sequence length="209" mass="23079">MEKALSGGRTEVFKLRADNKRGTLKHVDVVSMYPAAMKCQEFPVGIILNDWNFFVGSPGRCLAAKLLLNSLDKRRGFAKPEFRGDAHCRPRAVLLEKVGADNICYTDTDSVVYRVPHGKANPLESEMGPFLGQCTSELSGKMVRFVTTGANSYGYKELLDIGEEKIKLKSKGIFFNSEAAKRVTMEGMEKLVEEVLNESIRCGSTTTAS</sequence>